<dbReference type="Proteomes" id="UP000237105">
    <property type="component" value="Unassembled WGS sequence"/>
</dbReference>
<name>A0A2P5CI30_PARAD</name>
<gene>
    <name evidence="1" type="ORF">PanWU01x14_151240</name>
</gene>
<evidence type="ECO:0000313" key="1">
    <source>
        <dbReference type="EMBL" id="PON60706.1"/>
    </source>
</evidence>
<feature type="non-terminal residue" evidence="1">
    <location>
        <position position="1"/>
    </location>
</feature>
<keyword evidence="2" id="KW-1185">Reference proteome</keyword>
<dbReference type="AlphaFoldDB" id="A0A2P5CI30"/>
<evidence type="ECO:0000313" key="2">
    <source>
        <dbReference type="Proteomes" id="UP000237105"/>
    </source>
</evidence>
<dbReference type="EMBL" id="JXTB01000128">
    <property type="protein sequence ID" value="PON60706.1"/>
    <property type="molecule type" value="Genomic_DNA"/>
</dbReference>
<reference evidence="2" key="1">
    <citation type="submission" date="2016-06" db="EMBL/GenBank/DDBJ databases">
        <title>Parallel loss of symbiosis genes in relatives of nitrogen-fixing non-legume Parasponia.</title>
        <authorList>
            <person name="Van Velzen R."/>
            <person name="Holmer R."/>
            <person name="Bu F."/>
            <person name="Rutten L."/>
            <person name="Van Zeijl A."/>
            <person name="Liu W."/>
            <person name="Santuari L."/>
            <person name="Cao Q."/>
            <person name="Sharma T."/>
            <person name="Shen D."/>
            <person name="Roswanjaya Y."/>
            <person name="Wardhani T."/>
            <person name="Kalhor M.S."/>
            <person name="Jansen J."/>
            <person name="Van den Hoogen J."/>
            <person name="Gungor B."/>
            <person name="Hartog M."/>
            <person name="Hontelez J."/>
            <person name="Verver J."/>
            <person name="Yang W.-C."/>
            <person name="Schijlen E."/>
            <person name="Repin R."/>
            <person name="Schilthuizen M."/>
            <person name="Schranz E."/>
            <person name="Heidstra R."/>
            <person name="Miyata K."/>
            <person name="Fedorova E."/>
            <person name="Kohlen W."/>
            <person name="Bisseling T."/>
            <person name="Smit S."/>
            <person name="Geurts R."/>
        </authorList>
    </citation>
    <scope>NUCLEOTIDE SEQUENCE [LARGE SCALE GENOMIC DNA]</scope>
    <source>
        <strain evidence="2">cv. WU1-14</strain>
    </source>
</reference>
<protein>
    <submittedName>
        <fullName evidence="1">Uncharacterized protein</fullName>
    </submittedName>
</protein>
<sequence>LTAHHSEAGSRLSSAPCLVTDSIGQSGEEMVKSQCCSGKQSLHSRSTASCSHQSLLSSSNLQTPVQLVHHETSYSVRRLQHWAYPDDTVGRSHNPPYTQLIFTVSSSNPSG</sequence>
<comment type="caution">
    <text evidence="1">The sequence shown here is derived from an EMBL/GenBank/DDBJ whole genome shotgun (WGS) entry which is preliminary data.</text>
</comment>
<organism evidence="1 2">
    <name type="scientific">Parasponia andersonii</name>
    <name type="common">Sponia andersonii</name>
    <dbReference type="NCBI Taxonomy" id="3476"/>
    <lineage>
        <taxon>Eukaryota</taxon>
        <taxon>Viridiplantae</taxon>
        <taxon>Streptophyta</taxon>
        <taxon>Embryophyta</taxon>
        <taxon>Tracheophyta</taxon>
        <taxon>Spermatophyta</taxon>
        <taxon>Magnoliopsida</taxon>
        <taxon>eudicotyledons</taxon>
        <taxon>Gunneridae</taxon>
        <taxon>Pentapetalae</taxon>
        <taxon>rosids</taxon>
        <taxon>fabids</taxon>
        <taxon>Rosales</taxon>
        <taxon>Cannabaceae</taxon>
        <taxon>Parasponia</taxon>
    </lineage>
</organism>
<proteinExistence type="predicted"/>
<accession>A0A2P5CI30</accession>